<name>A0A916ZB62_9SPHN</name>
<proteinExistence type="predicted"/>
<reference evidence="1" key="1">
    <citation type="journal article" date="2014" name="Int. J. Syst. Evol. Microbiol.">
        <title>Complete genome sequence of Corynebacterium casei LMG S-19264T (=DSM 44701T), isolated from a smear-ripened cheese.</title>
        <authorList>
            <consortium name="US DOE Joint Genome Institute (JGI-PGF)"/>
            <person name="Walter F."/>
            <person name="Albersmeier A."/>
            <person name="Kalinowski J."/>
            <person name="Ruckert C."/>
        </authorList>
    </citation>
    <scope>NUCLEOTIDE SEQUENCE</scope>
    <source>
        <strain evidence="1">CGMCC 1.15360</strain>
    </source>
</reference>
<dbReference type="Proteomes" id="UP000612349">
    <property type="component" value="Unassembled WGS sequence"/>
</dbReference>
<comment type="caution">
    <text evidence="1">The sequence shown here is derived from an EMBL/GenBank/DDBJ whole genome shotgun (WGS) entry which is preliminary data.</text>
</comment>
<reference evidence="1" key="2">
    <citation type="submission" date="2020-09" db="EMBL/GenBank/DDBJ databases">
        <authorList>
            <person name="Sun Q."/>
            <person name="Zhou Y."/>
        </authorList>
    </citation>
    <scope>NUCLEOTIDE SEQUENCE</scope>
    <source>
        <strain evidence="1">CGMCC 1.15360</strain>
    </source>
</reference>
<keyword evidence="2" id="KW-1185">Reference proteome</keyword>
<dbReference type="EMBL" id="BMIP01000013">
    <property type="protein sequence ID" value="GGD83358.1"/>
    <property type="molecule type" value="Genomic_DNA"/>
</dbReference>
<gene>
    <name evidence="1" type="ORF">GCM10010990_36810</name>
</gene>
<protein>
    <submittedName>
        <fullName evidence="1">Uncharacterized protein</fullName>
    </submittedName>
</protein>
<evidence type="ECO:0000313" key="2">
    <source>
        <dbReference type="Proteomes" id="UP000612349"/>
    </source>
</evidence>
<accession>A0A916ZB62</accession>
<evidence type="ECO:0000313" key="1">
    <source>
        <dbReference type="EMBL" id="GGD83358.1"/>
    </source>
</evidence>
<sequence>MTEPAGEATMTYRVIFYRDDKPVVDAAWTGSLAEAQLIARDTVNFGHFECVEILSERGDVVLKRGAHTQPA</sequence>
<organism evidence="1 2">
    <name type="scientific">Croceicoccus mobilis</name>
    <dbReference type="NCBI Taxonomy" id="1703339"/>
    <lineage>
        <taxon>Bacteria</taxon>
        <taxon>Pseudomonadati</taxon>
        <taxon>Pseudomonadota</taxon>
        <taxon>Alphaproteobacteria</taxon>
        <taxon>Sphingomonadales</taxon>
        <taxon>Erythrobacteraceae</taxon>
        <taxon>Croceicoccus</taxon>
    </lineage>
</organism>
<dbReference type="AlphaFoldDB" id="A0A916ZB62"/>